<evidence type="ECO:0000313" key="2">
    <source>
        <dbReference type="EMBL" id="CAB4927770.1"/>
    </source>
</evidence>
<sequence length="74" mass="7758">MVGATGESDDVAIAECERATGPTNGPGEFMREHHGVGTEFESEAMLGGVLRHRHDRAGASEASECGDGEQAERT</sequence>
<accession>A0A6J7IAN3</accession>
<evidence type="ECO:0000256" key="1">
    <source>
        <dbReference type="SAM" id="MobiDB-lite"/>
    </source>
</evidence>
<organism evidence="2">
    <name type="scientific">freshwater metagenome</name>
    <dbReference type="NCBI Taxonomy" id="449393"/>
    <lineage>
        <taxon>unclassified sequences</taxon>
        <taxon>metagenomes</taxon>
        <taxon>ecological metagenomes</taxon>
    </lineage>
</organism>
<feature type="compositionally biased region" description="Acidic residues" evidence="1">
    <location>
        <begin position="64"/>
        <end position="74"/>
    </location>
</feature>
<dbReference type="AlphaFoldDB" id="A0A6J7IAN3"/>
<name>A0A6J7IAN3_9ZZZZ</name>
<proteinExistence type="predicted"/>
<reference evidence="2" key="1">
    <citation type="submission" date="2020-05" db="EMBL/GenBank/DDBJ databases">
        <authorList>
            <person name="Chiriac C."/>
            <person name="Salcher M."/>
            <person name="Ghai R."/>
            <person name="Kavagutti S V."/>
        </authorList>
    </citation>
    <scope>NUCLEOTIDE SEQUENCE</scope>
</reference>
<feature type="region of interest" description="Disordered" evidence="1">
    <location>
        <begin position="54"/>
        <end position="74"/>
    </location>
</feature>
<dbReference type="EMBL" id="CAFBNC010000014">
    <property type="protein sequence ID" value="CAB4927770.1"/>
    <property type="molecule type" value="Genomic_DNA"/>
</dbReference>
<gene>
    <name evidence="2" type="ORF">UFOPK3733_00483</name>
</gene>
<protein>
    <submittedName>
        <fullName evidence="2">Unannotated protein</fullName>
    </submittedName>
</protein>